<dbReference type="InterPro" id="IPR001296">
    <property type="entry name" value="Glyco_trans_1"/>
</dbReference>
<dbReference type="OrthoDB" id="9809227at2"/>
<evidence type="ECO:0000259" key="3">
    <source>
        <dbReference type="Pfam" id="PF00534"/>
    </source>
</evidence>
<keyword evidence="1" id="KW-0328">Glycosyltransferase</keyword>
<sequence>MKIVRLANFVTATSGGLRTALAELGAGYLAAGHEPFLIVPGSIASVRESESGPVITLPGRIVPGTGGYQVITARGAVRRVLEQIRPDRIEVSDRSTLRWTGRWARERGVGSVMVSHESLAALLPPLADPLNRATARAYDTVVCTTNWAAAEFRRIGAPNITHVPLGVDLDRFAPDHFDQATRDRLARPDQVLLVVCSRLSIEKRPHRAVDALAELRRRGVNAVLAVAGEGPLRARLERRAAGLPVRFLGHLTDRAGLAALLATADVALAPGPAETFGLAALEALASGTPVVADRRSALGEVIGPAGRCVFGHPGAYADAVQDLLGRDDRRDLARRRAERFSWAASVAGFLKVHST</sequence>
<feature type="domain" description="Glycosyltransferase subfamily 4-like N-terminal" evidence="4">
    <location>
        <begin position="15"/>
        <end position="165"/>
    </location>
</feature>
<dbReference type="GO" id="GO:1901137">
    <property type="term" value="P:carbohydrate derivative biosynthetic process"/>
    <property type="evidence" value="ECO:0007669"/>
    <property type="project" value="UniProtKB-ARBA"/>
</dbReference>
<gene>
    <name evidence="5" type="ORF">FDA94_09565</name>
</gene>
<evidence type="ECO:0000256" key="2">
    <source>
        <dbReference type="ARBA" id="ARBA00022679"/>
    </source>
</evidence>
<dbReference type="InterPro" id="IPR028098">
    <property type="entry name" value="Glyco_trans_4-like_N"/>
</dbReference>
<name>A0A4U3ML03_9ACTN</name>
<dbReference type="GO" id="GO:0016757">
    <property type="term" value="F:glycosyltransferase activity"/>
    <property type="evidence" value="ECO:0007669"/>
    <property type="project" value="UniProtKB-KW"/>
</dbReference>
<dbReference type="PANTHER" id="PTHR45947">
    <property type="entry name" value="SULFOQUINOVOSYL TRANSFERASE SQD2"/>
    <property type="match status" value="1"/>
</dbReference>
<proteinExistence type="predicted"/>
<keyword evidence="6" id="KW-1185">Reference proteome</keyword>
<dbReference type="PANTHER" id="PTHR45947:SF3">
    <property type="entry name" value="SULFOQUINOVOSYL TRANSFERASE SQD2"/>
    <property type="match status" value="1"/>
</dbReference>
<accession>A0A4U3ML03</accession>
<dbReference type="EMBL" id="SZQA01000006">
    <property type="protein sequence ID" value="TKK89620.1"/>
    <property type="molecule type" value="Genomic_DNA"/>
</dbReference>
<organism evidence="5 6">
    <name type="scientific">Herbidospora galbida</name>
    <dbReference type="NCBI Taxonomy" id="2575442"/>
    <lineage>
        <taxon>Bacteria</taxon>
        <taxon>Bacillati</taxon>
        <taxon>Actinomycetota</taxon>
        <taxon>Actinomycetes</taxon>
        <taxon>Streptosporangiales</taxon>
        <taxon>Streptosporangiaceae</taxon>
        <taxon>Herbidospora</taxon>
    </lineage>
</organism>
<protein>
    <submittedName>
        <fullName evidence="5">Glycosyltransferase family 1 protein</fullName>
    </submittedName>
</protein>
<keyword evidence="2 5" id="KW-0808">Transferase</keyword>
<dbReference type="AlphaFoldDB" id="A0A4U3ML03"/>
<dbReference type="SUPFAM" id="SSF53756">
    <property type="entry name" value="UDP-Glycosyltransferase/glycogen phosphorylase"/>
    <property type="match status" value="1"/>
</dbReference>
<dbReference type="RefSeq" id="WP_137246678.1">
    <property type="nucleotide sequence ID" value="NZ_SZQA01000006.1"/>
</dbReference>
<dbReference type="Pfam" id="PF00534">
    <property type="entry name" value="Glycos_transf_1"/>
    <property type="match status" value="1"/>
</dbReference>
<evidence type="ECO:0000313" key="5">
    <source>
        <dbReference type="EMBL" id="TKK89620.1"/>
    </source>
</evidence>
<evidence type="ECO:0000259" key="4">
    <source>
        <dbReference type="Pfam" id="PF13579"/>
    </source>
</evidence>
<dbReference type="Pfam" id="PF13579">
    <property type="entry name" value="Glyco_trans_4_4"/>
    <property type="match status" value="1"/>
</dbReference>
<dbReference type="Proteomes" id="UP000308705">
    <property type="component" value="Unassembled WGS sequence"/>
</dbReference>
<evidence type="ECO:0000313" key="6">
    <source>
        <dbReference type="Proteomes" id="UP000308705"/>
    </source>
</evidence>
<evidence type="ECO:0000256" key="1">
    <source>
        <dbReference type="ARBA" id="ARBA00022676"/>
    </source>
</evidence>
<reference evidence="5 6" key="1">
    <citation type="submission" date="2019-04" db="EMBL/GenBank/DDBJ databases">
        <title>Herbidospora sp. NEAU-GS14.nov., a novel actinomycete isolated from soil.</title>
        <authorList>
            <person name="Han L."/>
        </authorList>
    </citation>
    <scope>NUCLEOTIDE SEQUENCE [LARGE SCALE GENOMIC DNA]</scope>
    <source>
        <strain evidence="5 6">NEAU-GS14</strain>
    </source>
</reference>
<dbReference type="InterPro" id="IPR050194">
    <property type="entry name" value="Glycosyltransferase_grp1"/>
</dbReference>
<feature type="domain" description="Glycosyl transferase family 1" evidence="3">
    <location>
        <begin position="185"/>
        <end position="337"/>
    </location>
</feature>
<comment type="caution">
    <text evidence="5">The sequence shown here is derived from an EMBL/GenBank/DDBJ whole genome shotgun (WGS) entry which is preliminary data.</text>
</comment>
<dbReference type="Gene3D" id="3.40.50.2000">
    <property type="entry name" value="Glycogen Phosphorylase B"/>
    <property type="match status" value="2"/>
</dbReference>